<accession>A0ACC2TIS4</accession>
<keyword evidence="1" id="KW-0808">Transferase</keyword>
<evidence type="ECO:0000313" key="2">
    <source>
        <dbReference type="Proteomes" id="UP001165960"/>
    </source>
</evidence>
<reference evidence="1" key="1">
    <citation type="submission" date="2022-04" db="EMBL/GenBank/DDBJ databases">
        <title>Genome of the entomopathogenic fungus Entomophthora muscae.</title>
        <authorList>
            <person name="Elya C."/>
            <person name="Lovett B.R."/>
            <person name="Lee E."/>
            <person name="Macias A.M."/>
            <person name="Hajek A.E."/>
            <person name="De Bivort B.L."/>
            <person name="Kasson M.T."/>
            <person name="De Fine Licht H.H."/>
            <person name="Stajich J.E."/>
        </authorList>
    </citation>
    <scope>NUCLEOTIDE SEQUENCE</scope>
    <source>
        <strain evidence="1">Berkeley</strain>
    </source>
</reference>
<keyword evidence="1" id="KW-0418">Kinase</keyword>
<gene>
    <name evidence="1" type="primary">SSK2_2</name>
    <name evidence="1" type="ORF">DSO57_1004728</name>
</gene>
<comment type="caution">
    <text evidence="1">The sequence shown here is derived from an EMBL/GenBank/DDBJ whole genome shotgun (WGS) entry which is preliminary data.</text>
</comment>
<proteinExistence type="predicted"/>
<sequence length="950" mass="108790">MKGVIDEIIGGSKIPIVNEDYIWSSIENHEEEEHSDESQYEGPPPPIDSNESLYDGHHEVDAVESELDAAWANGRKLSSEASRDQASYKYTPSGEFNYLAHYIYRQRETNYLDSEAHGITGDLDRFQFDQDDGEEDDAIALSFNVPLHDENIDTGSMGNNFPKDFEEFYVANRERIEWQGMLASVLTGEVIESEKNRIYKTIHAHRQETDHYQRWIGIRAALSNRGLEEEKAALEKDRLHVDGIIEEVMSFYYDSSKSSAIEQVSELLHKVDWIESLYPSRKVMTREKPTYGTEEFNYVLDALISWSTVTHSLQTQLTILKNWTGSDSLMIASAGKIGTRSASFIERILKENSLQRTFEKRTLSTLKSLLLKIKQDTIDNSTAYCKVNLSRHVSELEQLVAFPTNLVGECLKLRLEYASRILKPTPVVVDQLQDDFRQSLSLACRIKEEYEVITRPASGWEVSSCINQDFDAVLFSSLQFYFKLLNWRVKFHNKGANVKEVEVLESEWAFLSNLTHTIERSEQEVAEQFCSLTSKMLGRSLVNFSAQLREVGEDRVRHFVRLLESFRLRVRKQMRFASTLTSQFENASEYALDGPRSLDAICEHLARDHVLVTTSDSGLTGVALFLSPSLAQRIHSVSDILNSGFLRDEDCDGLEPGYVLVLSSRHKIRWTGRTIEYPVEPPFMDLKPNRVRLISNAPSTLLKNKYRFQALLGDAGLLVAQPRRANLPRIHRELSKIRRMSFRMARCILDSVGIVRDKTRAHPSVDLVENCFTFASEFGQRVMKTMDIPMRAKLTLRLIRLAIDWVNFVFNDCVPTDRKTFRWAVVALEFAMLMTSGNNIVLLAENDFEELRSNVAGCMTLLISHFDIQGARGDHQAQAPRSPRWRQHRLRPTRNGMSMDHAPKCCSALPCSRRRRMNGRQLWGLLAGCWMPTDQRTARLDSWLRPALVL</sequence>
<dbReference type="Proteomes" id="UP001165960">
    <property type="component" value="Unassembled WGS sequence"/>
</dbReference>
<name>A0ACC2TIS4_9FUNG</name>
<keyword evidence="2" id="KW-1185">Reference proteome</keyword>
<dbReference type="EC" id="2.7.11.25" evidence="1"/>
<evidence type="ECO:0000313" key="1">
    <source>
        <dbReference type="EMBL" id="KAJ9074588.1"/>
    </source>
</evidence>
<dbReference type="EMBL" id="QTSX02002852">
    <property type="protein sequence ID" value="KAJ9074588.1"/>
    <property type="molecule type" value="Genomic_DNA"/>
</dbReference>
<organism evidence="1 2">
    <name type="scientific">Entomophthora muscae</name>
    <dbReference type="NCBI Taxonomy" id="34485"/>
    <lineage>
        <taxon>Eukaryota</taxon>
        <taxon>Fungi</taxon>
        <taxon>Fungi incertae sedis</taxon>
        <taxon>Zoopagomycota</taxon>
        <taxon>Entomophthoromycotina</taxon>
        <taxon>Entomophthoromycetes</taxon>
        <taxon>Entomophthorales</taxon>
        <taxon>Entomophthoraceae</taxon>
        <taxon>Entomophthora</taxon>
    </lineage>
</organism>
<protein>
    <submittedName>
        <fullName evidence="1">Suppressor of Sensor Kinase (SLN1)</fullName>
        <ecNumber evidence="1">2.7.11.25</ecNumber>
    </submittedName>
</protein>